<dbReference type="GO" id="GO:0016791">
    <property type="term" value="F:phosphatase activity"/>
    <property type="evidence" value="ECO:0007669"/>
    <property type="project" value="TreeGrafter"/>
</dbReference>
<feature type="domain" description="Calcineurin-like phosphoesterase" evidence="1">
    <location>
        <begin position="13"/>
        <end position="111"/>
    </location>
</feature>
<organism evidence="2 3">
    <name type="scientific">Bremerella volcania</name>
    <dbReference type="NCBI Taxonomy" id="2527984"/>
    <lineage>
        <taxon>Bacteria</taxon>
        <taxon>Pseudomonadati</taxon>
        <taxon>Planctomycetota</taxon>
        <taxon>Planctomycetia</taxon>
        <taxon>Pirellulales</taxon>
        <taxon>Pirellulaceae</taxon>
        <taxon>Bremerella</taxon>
    </lineage>
</organism>
<accession>A0A518CF01</accession>
<dbReference type="SUPFAM" id="SSF56300">
    <property type="entry name" value="Metallo-dependent phosphatases"/>
    <property type="match status" value="1"/>
</dbReference>
<keyword evidence="2" id="KW-0378">Hydrolase</keyword>
<dbReference type="GO" id="GO:0005737">
    <property type="term" value="C:cytoplasm"/>
    <property type="evidence" value="ECO:0007669"/>
    <property type="project" value="TreeGrafter"/>
</dbReference>
<dbReference type="GO" id="GO:0004081">
    <property type="term" value="F:bis(5'-nucleosyl)-tetraphosphatase (asymmetrical) activity"/>
    <property type="evidence" value="ECO:0007669"/>
    <property type="project" value="UniProtKB-EC"/>
</dbReference>
<dbReference type="EC" id="3.6.1.17" evidence="2"/>
<dbReference type="KEGG" id="bvo:Pan97_48700"/>
<dbReference type="InterPro" id="IPR004843">
    <property type="entry name" value="Calcineurin-like_PHP"/>
</dbReference>
<dbReference type="OrthoDB" id="9779903at2"/>
<dbReference type="Pfam" id="PF00149">
    <property type="entry name" value="Metallophos"/>
    <property type="match status" value="1"/>
</dbReference>
<evidence type="ECO:0000313" key="2">
    <source>
        <dbReference type="EMBL" id="QDU77791.1"/>
    </source>
</evidence>
<evidence type="ECO:0000313" key="3">
    <source>
        <dbReference type="Proteomes" id="UP000318626"/>
    </source>
</evidence>
<sequence>MYPFIFNNESFMFDIIGDIHGHADELIALLGELGYSQRDGIYGHSERKVIFLGDFVDRGPKIREALEIVRGMIETDAALTVMGNHELNAMAFHMPHPDRPGEYVRPHTPKNEKQHGQTLIQLSDSQLSDALTWFRTLPMWLELDGLRAVHACWDDAEIGQIANQLQKSGGLTDEVLAAACLPDGALFASIEVVLKGKEMQLPQGYSFQDKDGHERTKTRTRWFLAAAGHTFGSYAMTDELDCDIPLSDDVRRASRPYGETEKPVFLGHYWLKQATPKRLARNVACVDYSVAKGGFLCAYRWDGEQELCDENFVYVR</sequence>
<dbReference type="InterPro" id="IPR050126">
    <property type="entry name" value="Ap4A_hydrolase"/>
</dbReference>
<proteinExistence type="predicted"/>
<dbReference type="InterPro" id="IPR029052">
    <property type="entry name" value="Metallo-depent_PP-like"/>
</dbReference>
<evidence type="ECO:0000259" key="1">
    <source>
        <dbReference type="Pfam" id="PF00149"/>
    </source>
</evidence>
<dbReference type="PANTHER" id="PTHR42850:SF7">
    <property type="entry name" value="BIS(5'-NUCLEOSYL)-TETRAPHOSPHATASE PRPE [ASYMMETRICAL]"/>
    <property type="match status" value="1"/>
</dbReference>
<dbReference type="PANTHER" id="PTHR42850">
    <property type="entry name" value="METALLOPHOSPHOESTERASE"/>
    <property type="match status" value="1"/>
</dbReference>
<dbReference type="Proteomes" id="UP000318626">
    <property type="component" value="Chromosome"/>
</dbReference>
<dbReference type="EMBL" id="CP036289">
    <property type="protein sequence ID" value="QDU77791.1"/>
    <property type="molecule type" value="Genomic_DNA"/>
</dbReference>
<reference evidence="3" key="1">
    <citation type="submission" date="2019-02" db="EMBL/GenBank/DDBJ databases">
        <title>Deep-cultivation of Planctomycetes and their phenomic and genomic characterization uncovers novel biology.</title>
        <authorList>
            <person name="Wiegand S."/>
            <person name="Jogler M."/>
            <person name="Boedeker C."/>
            <person name="Pinto D."/>
            <person name="Vollmers J."/>
            <person name="Rivas-Marin E."/>
            <person name="Kohn T."/>
            <person name="Peeters S.H."/>
            <person name="Heuer A."/>
            <person name="Rast P."/>
            <person name="Oberbeckmann S."/>
            <person name="Bunk B."/>
            <person name="Jeske O."/>
            <person name="Meyerdierks A."/>
            <person name="Storesund J.E."/>
            <person name="Kallscheuer N."/>
            <person name="Luecker S."/>
            <person name="Lage O.M."/>
            <person name="Pohl T."/>
            <person name="Merkel B.J."/>
            <person name="Hornburger P."/>
            <person name="Mueller R.-W."/>
            <person name="Bruemmer F."/>
            <person name="Labrenz M."/>
            <person name="Spormann A.M."/>
            <person name="Op den Camp H."/>
            <person name="Overmann J."/>
            <person name="Amann R."/>
            <person name="Jetten M.S.M."/>
            <person name="Mascher T."/>
            <person name="Medema M.H."/>
            <person name="Devos D.P."/>
            <person name="Kaster A.-K."/>
            <person name="Ovreas L."/>
            <person name="Rohde M."/>
            <person name="Galperin M.Y."/>
            <person name="Jogler C."/>
        </authorList>
    </citation>
    <scope>NUCLEOTIDE SEQUENCE [LARGE SCALE GENOMIC DNA]</scope>
    <source>
        <strain evidence="3">Pan97</strain>
    </source>
</reference>
<protein>
    <submittedName>
        <fullName evidence="2">Bis(5'-nucleosyl)-tetraphosphatase PrpE [asymmetrical]</fullName>
        <ecNumber evidence="2">3.6.1.17</ecNumber>
    </submittedName>
</protein>
<dbReference type="AlphaFoldDB" id="A0A518CF01"/>
<name>A0A518CF01_9BACT</name>
<dbReference type="Gene3D" id="3.60.21.10">
    <property type="match status" value="1"/>
</dbReference>
<gene>
    <name evidence="2" type="primary">prpE</name>
    <name evidence="2" type="ORF">Pan97_48700</name>
</gene>
<keyword evidence="3" id="KW-1185">Reference proteome</keyword>